<evidence type="ECO:0000256" key="7">
    <source>
        <dbReference type="ARBA" id="ARBA00023125"/>
    </source>
</evidence>
<feature type="domain" description="C2H2-type" evidence="11">
    <location>
        <begin position="484"/>
        <end position="511"/>
    </location>
</feature>
<dbReference type="STRING" id="400727.A0A2T7NGM9"/>
<evidence type="ECO:0000256" key="9">
    <source>
        <dbReference type="ARBA" id="ARBA00023242"/>
    </source>
</evidence>
<evidence type="ECO:0000256" key="1">
    <source>
        <dbReference type="ARBA" id="ARBA00004123"/>
    </source>
</evidence>
<feature type="domain" description="C2H2-type" evidence="11">
    <location>
        <begin position="353"/>
        <end position="381"/>
    </location>
</feature>
<comment type="subcellular location">
    <subcellularLocation>
        <location evidence="1">Nucleus</location>
    </subcellularLocation>
</comment>
<feature type="domain" description="C2H2-type" evidence="11">
    <location>
        <begin position="567"/>
        <end position="590"/>
    </location>
</feature>
<evidence type="ECO:0000313" key="12">
    <source>
        <dbReference type="EMBL" id="PVD20305.1"/>
    </source>
</evidence>
<proteinExistence type="predicted"/>
<gene>
    <name evidence="12" type="ORF">C0Q70_18459</name>
</gene>
<dbReference type="GO" id="GO:0005634">
    <property type="term" value="C:nucleus"/>
    <property type="evidence" value="ECO:0007669"/>
    <property type="project" value="UniProtKB-SubCell"/>
</dbReference>
<feature type="domain" description="C2H2-type" evidence="11">
    <location>
        <begin position="239"/>
        <end position="267"/>
    </location>
</feature>
<dbReference type="SMART" id="SM00355">
    <property type="entry name" value="ZnF_C2H2"/>
    <property type="match status" value="11"/>
</dbReference>
<keyword evidence="5" id="KW-0862">Zinc</keyword>
<feature type="domain" description="C2H2-type" evidence="11">
    <location>
        <begin position="384"/>
        <end position="407"/>
    </location>
</feature>
<dbReference type="PANTHER" id="PTHR24406">
    <property type="entry name" value="TRANSCRIPTIONAL REPRESSOR CTCFL-RELATED"/>
    <property type="match status" value="1"/>
</dbReference>
<keyword evidence="8" id="KW-0804">Transcription</keyword>
<evidence type="ECO:0000256" key="8">
    <source>
        <dbReference type="ARBA" id="ARBA00023163"/>
    </source>
</evidence>
<accession>A0A2T7NGM9</accession>
<dbReference type="PROSITE" id="PS00028">
    <property type="entry name" value="ZINC_FINGER_C2H2_1"/>
    <property type="match status" value="11"/>
</dbReference>
<sequence>MTDDPSAAKKIVDPQTNFFVSSHHDMMSLAFFQGLIFGKVLSVLLTHFSSVLHQSYKNNAFNLKAVERFAETEESSPDCVSEVICLNTQKTSQLLQQTVIKKLPQIISLEQPRNTFYFPLQSGFSKAVCAETKSSERSALYSLRSVSKSFPEKKKTGLSCKTKISKHSKTMLASSAATKPNNCVKRLRGSVQQQNIKCRSRGSHHALRESSPCEVLSNSVSSEDANVQEELKLQRKKNFSCKECQKTYTSVSYLIEHNRKWHKEKLTVSCKICSKQFSSWTGKTLHMRMKHKVEKPHECEFCGETFSCHKEYNAHKAHAHNAQNVVCHICGKKFKFRGALRPHLDAHFGIKRYFCEECGKGFVRVTSLYAHKTVEHSKIEEKIFNCSMCAKSFSAKWVLNHHLFDRHQAGPYALSLVRDVTTADSADCQVCRNLSQGSAESSATNQCPQHSSKLMFPCNLCSASFKTPNGLKVHLKLHTGIKAFSCSSCGKRFTTREYLKVHMMQHQEPKFECDICCRKFTYKSNMQKHLSVHSTAKPFQCDVCNKTFKLKSALTTHMRGHRPELAFTCNICGKGLTRSLHLRNHIKKMHPDTVLDG</sequence>
<dbReference type="GO" id="GO:0008270">
    <property type="term" value="F:zinc ion binding"/>
    <property type="evidence" value="ECO:0007669"/>
    <property type="project" value="UniProtKB-KW"/>
</dbReference>
<keyword evidence="4 10" id="KW-0863">Zinc-finger</keyword>
<evidence type="ECO:0000256" key="10">
    <source>
        <dbReference type="PROSITE-ProRule" id="PRU00042"/>
    </source>
</evidence>
<keyword evidence="6" id="KW-0805">Transcription regulation</keyword>
<keyword evidence="3" id="KW-0677">Repeat</keyword>
<dbReference type="Pfam" id="PF00096">
    <property type="entry name" value="zf-C2H2"/>
    <property type="match status" value="6"/>
</dbReference>
<feature type="domain" description="C2H2-type" evidence="11">
    <location>
        <begin position="325"/>
        <end position="352"/>
    </location>
</feature>
<dbReference type="Gene3D" id="3.30.160.60">
    <property type="entry name" value="Classic Zinc Finger"/>
    <property type="match status" value="8"/>
</dbReference>
<dbReference type="Proteomes" id="UP000245119">
    <property type="component" value="Linkage Group LG12"/>
</dbReference>
<comment type="caution">
    <text evidence="12">The sequence shown here is derived from an EMBL/GenBank/DDBJ whole genome shotgun (WGS) entry which is preliminary data.</text>
</comment>
<dbReference type="OrthoDB" id="6219366at2759"/>
<protein>
    <recommendedName>
        <fullName evidence="11">C2H2-type domain-containing protein</fullName>
    </recommendedName>
</protein>
<organism evidence="12 13">
    <name type="scientific">Pomacea canaliculata</name>
    <name type="common">Golden apple snail</name>
    <dbReference type="NCBI Taxonomy" id="400727"/>
    <lineage>
        <taxon>Eukaryota</taxon>
        <taxon>Metazoa</taxon>
        <taxon>Spiralia</taxon>
        <taxon>Lophotrochozoa</taxon>
        <taxon>Mollusca</taxon>
        <taxon>Gastropoda</taxon>
        <taxon>Caenogastropoda</taxon>
        <taxon>Architaenioglossa</taxon>
        <taxon>Ampullarioidea</taxon>
        <taxon>Ampullariidae</taxon>
        <taxon>Pomacea</taxon>
    </lineage>
</organism>
<keyword evidence="9" id="KW-0539">Nucleus</keyword>
<dbReference type="GO" id="GO:0003677">
    <property type="term" value="F:DNA binding"/>
    <property type="evidence" value="ECO:0007669"/>
    <property type="project" value="UniProtKB-KW"/>
</dbReference>
<evidence type="ECO:0000256" key="2">
    <source>
        <dbReference type="ARBA" id="ARBA00022723"/>
    </source>
</evidence>
<keyword evidence="13" id="KW-1185">Reference proteome</keyword>
<keyword evidence="2" id="KW-0479">Metal-binding</keyword>
<dbReference type="PROSITE" id="PS50157">
    <property type="entry name" value="ZINC_FINGER_C2H2_2"/>
    <property type="match status" value="11"/>
</dbReference>
<feature type="domain" description="C2H2-type" evidence="11">
    <location>
        <begin position="511"/>
        <end position="538"/>
    </location>
</feature>
<dbReference type="AlphaFoldDB" id="A0A2T7NGM9"/>
<evidence type="ECO:0000256" key="3">
    <source>
        <dbReference type="ARBA" id="ARBA00022737"/>
    </source>
</evidence>
<evidence type="ECO:0000256" key="6">
    <source>
        <dbReference type="ARBA" id="ARBA00023015"/>
    </source>
</evidence>
<feature type="domain" description="C2H2-type" evidence="11">
    <location>
        <begin position="268"/>
        <end position="296"/>
    </location>
</feature>
<dbReference type="Pfam" id="PF12874">
    <property type="entry name" value="zf-met"/>
    <property type="match status" value="1"/>
</dbReference>
<evidence type="ECO:0000256" key="4">
    <source>
        <dbReference type="ARBA" id="ARBA00022771"/>
    </source>
</evidence>
<feature type="domain" description="C2H2-type" evidence="11">
    <location>
        <begin position="297"/>
        <end position="325"/>
    </location>
</feature>
<dbReference type="FunFam" id="3.30.160.60:FF:000264">
    <property type="entry name" value="Zinc finger protein 236"/>
    <property type="match status" value="1"/>
</dbReference>
<dbReference type="EMBL" id="PZQS01000012">
    <property type="protein sequence ID" value="PVD20305.1"/>
    <property type="molecule type" value="Genomic_DNA"/>
</dbReference>
<dbReference type="InterPro" id="IPR050888">
    <property type="entry name" value="ZnF_C2H2-type_TF"/>
</dbReference>
<name>A0A2T7NGM9_POMCA</name>
<dbReference type="InterPro" id="IPR036236">
    <property type="entry name" value="Znf_C2H2_sf"/>
</dbReference>
<evidence type="ECO:0000259" key="11">
    <source>
        <dbReference type="PROSITE" id="PS50157"/>
    </source>
</evidence>
<evidence type="ECO:0000256" key="5">
    <source>
        <dbReference type="ARBA" id="ARBA00022833"/>
    </source>
</evidence>
<reference evidence="12 13" key="1">
    <citation type="submission" date="2018-04" db="EMBL/GenBank/DDBJ databases">
        <title>The genome of golden apple snail Pomacea canaliculata provides insight into stress tolerance and invasive adaptation.</title>
        <authorList>
            <person name="Liu C."/>
            <person name="Liu B."/>
            <person name="Ren Y."/>
            <person name="Zhang Y."/>
            <person name="Wang H."/>
            <person name="Li S."/>
            <person name="Jiang F."/>
            <person name="Yin L."/>
            <person name="Zhang G."/>
            <person name="Qian W."/>
            <person name="Fan W."/>
        </authorList>
    </citation>
    <scope>NUCLEOTIDE SEQUENCE [LARGE SCALE GENOMIC DNA]</scope>
    <source>
        <strain evidence="12">SZHN2017</strain>
        <tissue evidence="12">Muscle</tissue>
    </source>
</reference>
<dbReference type="InterPro" id="IPR013087">
    <property type="entry name" value="Znf_C2H2_type"/>
</dbReference>
<feature type="domain" description="C2H2-type" evidence="11">
    <location>
        <begin position="456"/>
        <end position="483"/>
    </location>
</feature>
<feature type="domain" description="C2H2-type" evidence="11">
    <location>
        <begin position="539"/>
        <end position="566"/>
    </location>
</feature>
<dbReference type="SUPFAM" id="SSF57667">
    <property type="entry name" value="beta-beta-alpha zinc fingers"/>
    <property type="match status" value="6"/>
</dbReference>
<evidence type="ECO:0000313" key="13">
    <source>
        <dbReference type="Proteomes" id="UP000245119"/>
    </source>
</evidence>
<dbReference type="FunFam" id="3.30.160.60:FF:000325">
    <property type="entry name" value="ZFP90 zinc finger protein"/>
    <property type="match status" value="1"/>
</dbReference>
<keyword evidence="7" id="KW-0238">DNA-binding</keyword>